<accession>A0ABR6EJ54</accession>
<dbReference type="Gene3D" id="1.10.10.10">
    <property type="entry name" value="Winged helix-like DNA-binding domain superfamily/Winged helix DNA-binding domain"/>
    <property type="match status" value="1"/>
</dbReference>
<feature type="domain" description="OmpR/PhoB-type" evidence="5">
    <location>
        <begin position="1"/>
        <end position="54"/>
    </location>
</feature>
<evidence type="ECO:0000259" key="5">
    <source>
        <dbReference type="PROSITE" id="PS51755"/>
    </source>
</evidence>
<evidence type="ECO:0000313" key="6">
    <source>
        <dbReference type="EMBL" id="MBB1245377.1"/>
    </source>
</evidence>
<keyword evidence="3 4" id="KW-0238">DNA-binding</keyword>
<reference evidence="7" key="1">
    <citation type="journal article" date="2020" name="Syst. Appl. Microbiol.">
        <title>Streptomyces alkaliterrae sp. nov., isolated from an alkaline soil, and emended descriptions of Streptomyces alkaliphilus, Streptomyces calidiresistens and Streptomyces durbertensis.</title>
        <authorList>
            <person name="Swiecimska M."/>
            <person name="Golinska P."/>
            <person name="Nouioui I."/>
            <person name="Wypij M."/>
            <person name="Rai M."/>
            <person name="Sangal V."/>
            <person name="Goodfellow M."/>
        </authorList>
    </citation>
    <scope>NUCLEOTIDE SEQUENCE [LARGE SCALE GENOMIC DNA]</scope>
    <source>
        <strain evidence="7">DSM 104538</strain>
    </source>
</reference>
<dbReference type="SUPFAM" id="SSF46894">
    <property type="entry name" value="C-terminal effector domain of the bipartite response regulators"/>
    <property type="match status" value="1"/>
</dbReference>
<feature type="DNA-binding region" description="OmpR/PhoB-type" evidence="4">
    <location>
        <begin position="1"/>
        <end position="54"/>
    </location>
</feature>
<dbReference type="InterPro" id="IPR001867">
    <property type="entry name" value="OmpR/PhoB-type_DNA-bd"/>
</dbReference>
<comment type="similarity">
    <text evidence="1">Belongs to the AfsR/DnrI/RedD regulatory family.</text>
</comment>
<proteinExistence type="inferred from homology"/>
<dbReference type="Pfam" id="PF13424">
    <property type="entry name" value="TPR_12"/>
    <property type="match status" value="1"/>
</dbReference>
<gene>
    <name evidence="6" type="ORF">GL263_17655</name>
</gene>
<evidence type="ECO:0000256" key="4">
    <source>
        <dbReference type="PROSITE-ProRule" id="PRU01091"/>
    </source>
</evidence>
<comment type="caution">
    <text evidence="6">The sequence shown here is derived from an EMBL/GenBank/DDBJ whole genome shotgun (WGS) entry which is preliminary data.</text>
</comment>
<dbReference type="PROSITE" id="PS51755">
    <property type="entry name" value="OMPR_PHOB"/>
    <property type="match status" value="1"/>
</dbReference>
<evidence type="ECO:0000256" key="1">
    <source>
        <dbReference type="ARBA" id="ARBA00005820"/>
    </source>
</evidence>
<dbReference type="SUPFAM" id="SSF48452">
    <property type="entry name" value="TPR-like"/>
    <property type="match status" value="2"/>
</dbReference>
<dbReference type="InterPro" id="IPR005158">
    <property type="entry name" value="BTAD"/>
</dbReference>
<keyword evidence="2" id="KW-0902">Two-component regulatory system</keyword>
<protein>
    <submittedName>
        <fullName evidence="6">AfsR/SARP family transcriptional regulator</fullName>
    </submittedName>
</protein>
<dbReference type="PANTHER" id="PTHR47691:SF3">
    <property type="entry name" value="HTH-TYPE TRANSCRIPTIONAL REGULATOR RV0890C-RELATED"/>
    <property type="match status" value="1"/>
</dbReference>
<dbReference type="InterPro" id="IPR027417">
    <property type="entry name" value="P-loop_NTPase"/>
</dbReference>
<evidence type="ECO:0000256" key="3">
    <source>
        <dbReference type="ARBA" id="ARBA00023125"/>
    </source>
</evidence>
<sequence>MGRLAEALWGARQPGNPVNTLQTKVSSLRRALAAAEPEARRLVTFGPPGYALRADDVDVYRFRELAARARGEDDSRRRADGYRAALDLWRGHSAYADFGGEAFADPVAARLEEERLSVTEELVAARLALGEAPRLVGETSALVAAHPLRERLWAVHVRALYQAGRQGEALAALTEVRRRLADELGVDPGPELAELHGAVLRQDPSLTPRTAAEAGAGAAAEAGAVARDERRSATNLPAPLTPLVGRTALVADLVGKLRSARLVTLTGPGGVGKTRLAVEVAGRLVSDHADGVWMAELAGVPAEAAGEVEGVVARVLGIRDDRPSAPGAWLGRSLADRSPLLLLDNCEHVVDETADVVAGMLAAAPGVRVVATSREPLGVAGELVCPVPALSEESAAELFTARAAAAAPGTELDPAAVTAVCRRLDGLPLALELAATRVRALGARELAARLADRLAVLDGGALRGTPPRQRTLRAVIDWSWELLTPAERAVLRRLAVFPDGCVPAAAEQVCADPAAEAAPPGGAVPPEGVVTGPDVVGVLARLVDRSLVVRVDDGPTGRFRLLESVAEYALERLAAAGERDGPETRLVRWAVRSAEEAAAGLLGADQRRRLADLDAESGTVRAALEAARRHGLAEEADRLVAALGWYWFLRGRFQEGRRATLLAEEARTGPAPRSGEAPVGDEGADAVTWRGVFALLCGAPAPPDLDRSLTGNGPGAARRRWLIALAHWTAGDLPASERRLSAAPEDHPPGDPAPAHRWYRAAARMLRGQHALVRGDLQAAGRDGRACAEVFAAVDDGWGRCQADALLASLAEINGDYARAARLSRSGLETARGLGLWPEVADRLWALGRVEMLGGRFDEARSFLERARRVAVEHGYTSGVTHAEHALALCARRAGEPAEAEERLRPLLAGYREIDFAPGETLALAELGFVATGLGRVDEAAELHERGLALARALGDQRAVALAVEGLAEVAVLRGDATHAAELLGAAAAGREAAGAPLPDAESQDVRRVTASIRERIGEPSLAAALQRGRARWHTTLWDTTL</sequence>
<evidence type="ECO:0000256" key="2">
    <source>
        <dbReference type="ARBA" id="ARBA00023012"/>
    </source>
</evidence>
<name>A0ABR6EJ54_9ACTN</name>
<dbReference type="Proteomes" id="UP000766698">
    <property type="component" value="Unassembled WGS sequence"/>
</dbReference>
<dbReference type="InterPro" id="IPR036388">
    <property type="entry name" value="WH-like_DNA-bd_sf"/>
</dbReference>
<dbReference type="PANTHER" id="PTHR47691">
    <property type="entry name" value="REGULATOR-RELATED"/>
    <property type="match status" value="1"/>
</dbReference>
<dbReference type="Gene3D" id="1.25.40.10">
    <property type="entry name" value="Tetratricopeptide repeat domain"/>
    <property type="match status" value="2"/>
</dbReference>
<keyword evidence="7" id="KW-1185">Reference proteome</keyword>
<dbReference type="Gene3D" id="3.40.50.300">
    <property type="entry name" value="P-loop containing nucleotide triphosphate hydrolases"/>
    <property type="match status" value="1"/>
</dbReference>
<dbReference type="CDD" id="cd15831">
    <property type="entry name" value="BTAD"/>
    <property type="match status" value="1"/>
</dbReference>
<organism evidence="6 7">
    <name type="scientific">Streptomyces durbertensis</name>
    <dbReference type="NCBI Taxonomy" id="2448886"/>
    <lineage>
        <taxon>Bacteria</taxon>
        <taxon>Bacillati</taxon>
        <taxon>Actinomycetota</taxon>
        <taxon>Actinomycetes</taxon>
        <taxon>Kitasatosporales</taxon>
        <taxon>Streptomycetaceae</taxon>
        <taxon>Streptomyces</taxon>
    </lineage>
</organism>
<dbReference type="Pfam" id="PF03704">
    <property type="entry name" value="BTAD"/>
    <property type="match status" value="1"/>
</dbReference>
<dbReference type="InterPro" id="IPR011990">
    <property type="entry name" value="TPR-like_helical_dom_sf"/>
</dbReference>
<evidence type="ECO:0000313" key="7">
    <source>
        <dbReference type="Proteomes" id="UP000766698"/>
    </source>
</evidence>
<dbReference type="SUPFAM" id="SSF52540">
    <property type="entry name" value="P-loop containing nucleoside triphosphate hydrolases"/>
    <property type="match status" value="1"/>
</dbReference>
<dbReference type="InterPro" id="IPR016032">
    <property type="entry name" value="Sig_transdc_resp-reg_C-effctor"/>
</dbReference>
<dbReference type="PRINTS" id="PR00364">
    <property type="entry name" value="DISEASERSIST"/>
</dbReference>
<dbReference type="SMART" id="SM01043">
    <property type="entry name" value="BTAD"/>
    <property type="match status" value="1"/>
</dbReference>
<dbReference type="EMBL" id="WMLF01000273">
    <property type="protein sequence ID" value="MBB1245377.1"/>
    <property type="molecule type" value="Genomic_DNA"/>
</dbReference>